<feature type="compositionally biased region" description="Pro residues" evidence="1">
    <location>
        <begin position="304"/>
        <end position="314"/>
    </location>
</feature>
<organism evidence="2 3">
    <name type="scientific">Hydnum rufescens UP504</name>
    <dbReference type="NCBI Taxonomy" id="1448309"/>
    <lineage>
        <taxon>Eukaryota</taxon>
        <taxon>Fungi</taxon>
        <taxon>Dikarya</taxon>
        <taxon>Basidiomycota</taxon>
        <taxon>Agaricomycotina</taxon>
        <taxon>Agaricomycetes</taxon>
        <taxon>Cantharellales</taxon>
        <taxon>Hydnaceae</taxon>
        <taxon>Hydnum</taxon>
    </lineage>
</organism>
<dbReference type="Proteomes" id="UP000886523">
    <property type="component" value="Unassembled WGS sequence"/>
</dbReference>
<feature type="compositionally biased region" description="Polar residues" evidence="1">
    <location>
        <begin position="160"/>
        <end position="175"/>
    </location>
</feature>
<feature type="region of interest" description="Disordered" evidence="1">
    <location>
        <begin position="143"/>
        <end position="407"/>
    </location>
</feature>
<evidence type="ECO:0000256" key="1">
    <source>
        <dbReference type="SAM" id="MobiDB-lite"/>
    </source>
</evidence>
<dbReference type="EMBL" id="MU128910">
    <property type="protein sequence ID" value="KAF9520713.1"/>
    <property type="molecule type" value="Genomic_DNA"/>
</dbReference>
<protein>
    <submittedName>
        <fullName evidence="2">Uncharacterized protein</fullName>
    </submittedName>
</protein>
<sequence length="487" mass="51740">MEDPVSRLPDVSPPTSSSLLPGSSPSSIPKLRKAKPRGRNRESLDLDEIMDGDDDADLDLEDASVSGGNDQSVKPSSLFSPPQKGLLQLKSATTNGPSTTREILQFLDQGPPDEEYASSVVSAAVSSVSTTKSKTGRLMNMMSKLRRGTSNDKVGRSAAMDSSMSVPSILQTSNKGPFASSPTLTVPPPLRRPKSVHSLAGSNRYAPSSWIPPIPPPPPQPPRPEPLRADLPPSKPADLPTPTVSPPPSQDSFSAQVDPVSLPSPVSMQFKALGPPSRKGSLNRKRVPTLILTSGQSDTVVHPPADPVPQPLSPQRPIHPEMNGSPEPTHAPNSGIDQQTIAHFKQPRTPTSPNTPNKCSTGPTLSPVDETSSPTSSSATIDKNERAIPSLPRDDPPASHAHSVDPDSTDWISRAAELRKALVAARHVDEARLLVDMFFARWGIPVNDSNPVPLPQETLTNPSPSLSFISEEHSVIEALLGDGDLSP</sequence>
<accession>A0A9P6BAG5</accession>
<feature type="compositionally biased region" description="Polar residues" evidence="1">
    <location>
        <begin position="90"/>
        <end position="99"/>
    </location>
</feature>
<evidence type="ECO:0000313" key="3">
    <source>
        <dbReference type="Proteomes" id="UP000886523"/>
    </source>
</evidence>
<keyword evidence="3" id="KW-1185">Reference proteome</keyword>
<dbReference type="AlphaFoldDB" id="A0A9P6BAG5"/>
<feature type="compositionally biased region" description="Acidic residues" evidence="1">
    <location>
        <begin position="45"/>
        <end position="62"/>
    </location>
</feature>
<name>A0A9P6BAG5_9AGAM</name>
<feature type="compositionally biased region" description="Polar residues" evidence="1">
    <location>
        <begin position="66"/>
        <end position="80"/>
    </location>
</feature>
<reference evidence="2" key="1">
    <citation type="journal article" date="2020" name="Nat. Commun.">
        <title>Large-scale genome sequencing of mycorrhizal fungi provides insights into the early evolution of symbiotic traits.</title>
        <authorList>
            <person name="Miyauchi S."/>
            <person name="Kiss E."/>
            <person name="Kuo A."/>
            <person name="Drula E."/>
            <person name="Kohler A."/>
            <person name="Sanchez-Garcia M."/>
            <person name="Morin E."/>
            <person name="Andreopoulos B."/>
            <person name="Barry K.W."/>
            <person name="Bonito G."/>
            <person name="Buee M."/>
            <person name="Carver A."/>
            <person name="Chen C."/>
            <person name="Cichocki N."/>
            <person name="Clum A."/>
            <person name="Culley D."/>
            <person name="Crous P.W."/>
            <person name="Fauchery L."/>
            <person name="Girlanda M."/>
            <person name="Hayes R.D."/>
            <person name="Keri Z."/>
            <person name="LaButti K."/>
            <person name="Lipzen A."/>
            <person name="Lombard V."/>
            <person name="Magnuson J."/>
            <person name="Maillard F."/>
            <person name="Murat C."/>
            <person name="Nolan M."/>
            <person name="Ohm R.A."/>
            <person name="Pangilinan J."/>
            <person name="Pereira M.F."/>
            <person name="Perotto S."/>
            <person name="Peter M."/>
            <person name="Pfister S."/>
            <person name="Riley R."/>
            <person name="Sitrit Y."/>
            <person name="Stielow J.B."/>
            <person name="Szollosi G."/>
            <person name="Zifcakova L."/>
            <person name="Stursova M."/>
            <person name="Spatafora J.W."/>
            <person name="Tedersoo L."/>
            <person name="Vaario L.M."/>
            <person name="Yamada A."/>
            <person name="Yan M."/>
            <person name="Wang P."/>
            <person name="Xu J."/>
            <person name="Bruns T."/>
            <person name="Baldrian P."/>
            <person name="Vilgalys R."/>
            <person name="Dunand C."/>
            <person name="Henrissat B."/>
            <person name="Grigoriev I.V."/>
            <person name="Hibbett D."/>
            <person name="Nagy L.G."/>
            <person name="Martin F.M."/>
        </authorList>
    </citation>
    <scope>NUCLEOTIDE SEQUENCE</scope>
    <source>
        <strain evidence="2">UP504</strain>
    </source>
</reference>
<feature type="compositionally biased region" description="Basic and acidic residues" evidence="1">
    <location>
        <begin position="382"/>
        <end position="405"/>
    </location>
</feature>
<feature type="compositionally biased region" description="Pro residues" evidence="1">
    <location>
        <begin position="210"/>
        <end position="224"/>
    </location>
</feature>
<feature type="compositionally biased region" description="Polar residues" evidence="1">
    <location>
        <begin position="331"/>
        <end position="341"/>
    </location>
</feature>
<comment type="caution">
    <text evidence="2">The sequence shown here is derived from an EMBL/GenBank/DDBJ whole genome shotgun (WGS) entry which is preliminary data.</text>
</comment>
<evidence type="ECO:0000313" key="2">
    <source>
        <dbReference type="EMBL" id="KAF9520713.1"/>
    </source>
</evidence>
<feature type="compositionally biased region" description="Low complexity" evidence="1">
    <location>
        <begin position="8"/>
        <end position="29"/>
    </location>
</feature>
<proteinExistence type="predicted"/>
<feature type="region of interest" description="Disordered" evidence="1">
    <location>
        <begin position="1"/>
        <end position="99"/>
    </location>
</feature>
<feature type="compositionally biased region" description="Polar residues" evidence="1">
    <location>
        <begin position="348"/>
        <end position="381"/>
    </location>
</feature>
<gene>
    <name evidence="2" type="ORF">BS47DRAFT_399466</name>
</gene>